<proteinExistence type="predicted"/>
<dbReference type="InterPro" id="IPR040477">
    <property type="entry name" value="KDM4-like_Tudor"/>
</dbReference>
<dbReference type="Gene3D" id="3.10.330.70">
    <property type="match status" value="1"/>
</dbReference>
<protein>
    <recommendedName>
        <fullName evidence="3">Lysine-specific demethylase 4-like Tudor domain-containing protein</fullName>
    </recommendedName>
</protein>
<organism evidence="4 5">
    <name type="scientific">Xenoophorus captivus</name>
    <dbReference type="NCBI Taxonomy" id="1517983"/>
    <lineage>
        <taxon>Eukaryota</taxon>
        <taxon>Metazoa</taxon>
        <taxon>Chordata</taxon>
        <taxon>Craniata</taxon>
        <taxon>Vertebrata</taxon>
        <taxon>Euteleostomi</taxon>
        <taxon>Actinopterygii</taxon>
        <taxon>Neopterygii</taxon>
        <taxon>Teleostei</taxon>
        <taxon>Neoteleostei</taxon>
        <taxon>Acanthomorphata</taxon>
        <taxon>Ovalentaria</taxon>
        <taxon>Atherinomorphae</taxon>
        <taxon>Cyprinodontiformes</taxon>
        <taxon>Goodeidae</taxon>
        <taxon>Xenoophorus</taxon>
    </lineage>
</organism>
<name>A0ABV0QFZ0_9TELE</name>
<accession>A0ABV0QFZ0</accession>
<evidence type="ECO:0000313" key="5">
    <source>
        <dbReference type="Proteomes" id="UP001434883"/>
    </source>
</evidence>
<dbReference type="Pfam" id="PF18104">
    <property type="entry name" value="Tudor_2"/>
    <property type="match status" value="1"/>
</dbReference>
<reference evidence="4 5" key="1">
    <citation type="submission" date="2021-06" db="EMBL/GenBank/DDBJ databases">
        <authorList>
            <person name="Palmer J.M."/>
        </authorList>
    </citation>
    <scope>NUCLEOTIDE SEQUENCE [LARGE SCALE GENOMIC DNA]</scope>
    <source>
        <strain evidence="4 5">XC_2019</strain>
        <tissue evidence="4">Muscle</tissue>
    </source>
</reference>
<keyword evidence="5" id="KW-1185">Reference proteome</keyword>
<feature type="domain" description="Lysine-specific demethylase 4-like Tudor" evidence="3">
    <location>
        <begin position="13"/>
        <end position="40"/>
    </location>
</feature>
<feature type="non-terminal residue" evidence="4">
    <location>
        <position position="1"/>
    </location>
</feature>
<comment type="subcellular location">
    <subcellularLocation>
        <location evidence="1">Nucleus</location>
    </subcellularLocation>
</comment>
<comment type="caution">
    <text evidence="4">The sequence shown here is derived from an EMBL/GenBank/DDBJ whole genome shotgun (WGS) entry which is preliminary data.</text>
</comment>
<dbReference type="SUPFAM" id="SSF63748">
    <property type="entry name" value="Tudor/PWWP/MBT"/>
    <property type="match status" value="1"/>
</dbReference>
<keyword evidence="2" id="KW-0677">Repeat</keyword>
<evidence type="ECO:0000256" key="1">
    <source>
        <dbReference type="ARBA" id="ARBA00004123"/>
    </source>
</evidence>
<dbReference type="Proteomes" id="UP001434883">
    <property type="component" value="Unassembled WGS sequence"/>
</dbReference>
<evidence type="ECO:0000313" key="4">
    <source>
        <dbReference type="EMBL" id="MEQ2194317.1"/>
    </source>
</evidence>
<evidence type="ECO:0000259" key="3">
    <source>
        <dbReference type="Pfam" id="PF18104"/>
    </source>
</evidence>
<sequence length="72" mass="8347">SRDCARLGPPSEGQSVQVRWTDGLLYGAKFVASHSVPMYTNNIKQNSKRQRVINSRYREDYIEPVIYRAIME</sequence>
<evidence type="ECO:0000256" key="2">
    <source>
        <dbReference type="ARBA" id="ARBA00022737"/>
    </source>
</evidence>
<dbReference type="EMBL" id="JAHRIN010009103">
    <property type="protein sequence ID" value="MEQ2194317.1"/>
    <property type="molecule type" value="Genomic_DNA"/>
</dbReference>
<gene>
    <name evidence="4" type="ORF">XENOCAPTIV_027232</name>
</gene>